<feature type="domain" description="ABC transmembrane type-1" evidence="9">
    <location>
        <begin position="249"/>
        <end position="547"/>
    </location>
</feature>
<dbReference type="Pfam" id="PF06472">
    <property type="entry name" value="ABC_membrane_2"/>
    <property type="match status" value="1"/>
</dbReference>
<feature type="transmembrane region" description="Helical" evidence="7">
    <location>
        <begin position="404"/>
        <end position="427"/>
    </location>
</feature>
<dbReference type="InterPro" id="IPR003439">
    <property type="entry name" value="ABC_transporter-like_ATP-bd"/>
</dbReference>
<evidence type="ECO:0000256" key="7">
    <source>
        <dbReference type="SAM" id="Phobius"/>
    </source>
</evidence>
<feature type="region of interest" description="Disordered" evidence="6">
    <location>
        <begin position="189"/>
        <end position="209"/>
    </location>
</feature>
<dbReference type="Gene3D" id="1.20.1560.10">
    <property type="entry name" value="ABC transporter type 1, transmembrane domain"/>
    <property type="match status" value="1"/>
</dbReference>
<name>A0ABD3QKP3_9STRA</name>
<evidence type="ECO:0000256" key="2">
    <source>
        <dbReference type="ARBA" id="ARBA00022448"/>
    </source>
</evidence>
<evidence type="ECO:0000256" key="5">
    <source>
        <dbReference type="ARBA" id="ARBA00023136"/>
    </source>
</evidence>
<dbReference type="PANTHER" id="PTHR11384:SF59">
    <property type="entry name" value="LYSOSOMAL COBALAMIN TRANSPORTER ABCD4"/>
    <property type="match status" value="1"/>
</dbReference>
<comment type="caution">
    <text evidence="10">The sequence shown here is derived from an EMBL/GenBank/DDBJ whole genome shotgun (WGS) entry which is preliminary data.</text>
</comment>
<feature type="transmembrane region" description="Helical" evidence="7">
    <location>
        <begin position="246"/>
        <end position="268"/>
    </location>
</feature>
<dbReference type="EMBL" id="JALLAZ020000215">
    <property type="protein sequence ID" value="KAL3800416.1"/>
    <property type="molecule type" value="Genomic_DNA"/>
</dbReference>
<organism evidence="10 11">
    <name type="scientific">Stephanodiscus triporus</name>
    <dbReference type="NCBI Taxonomy" id="2934178"/>
    <lineage>
        <taxon>Eukaryota</taxon>
        <taxon>Sar</taxon>
        <taxon>Stramenopiles</taxon>
        <taxon>Ochrophyta</taxon>
        <taxon>Bacillariophyta</taxon>
        <taxon>Coscinodiscophyceae</taxon>
        <taxon>Thalassiosirophycidae</taxon>
        <taxon>Stephanodiscales</taxon>
        <taxon>Stephanodiscaceae</taxon>
        <taxon>Stephanodiscus</taxon>
    </lineage>
</organism>
<feature type="domain" description="ABC transporter" evidence="8">
    <location>
        <begin position="593"/>
        <end position="842"/>
    </location>
</feature>
<comment type="similarity">
    <text evidence="1">Belongs to the ABC transporter superfamily. ABCD family. Peroxisomal fatty acyl CoA transporter (TC 3.A.1.203) subfamily.</text>
</comment>
<accession>A0ABD3QKP3</accession>
<dbReference type="InterPro" id="IPR017871">
    <property type="entry name" value="ABC_transporter-like_CS"/>
</dbReference>
<dbReference type="InterPro" id="IPR027417">
    <property type="entry name" value="P-loop_NTPase"/>
</dbReference>
<dbReference type="SUPFAM" id="SSF52540">
    <property type="entry name" value="P-loop containing nucleoside triphosphate hydrolases"/>
    <property type="match status" value="1"/>
</dbReference>
<dbReference type="Proteomes" id="UP001530315">
    <property type="component" value="Unassembled WGS sequence"/>
</dbReference>
<sequence>MGGVCIVCSILVIKNEASTLFDESPAELKLRGITEAQTCNANDFVRMVQGNEKTLDLIRKNLRQQVMMDVVRILLNNLNSDDIIDCTKANCISHEIKVKMEDHGILFDEAKFVCALATKSTIWGGIHAIKNLIASGGVRPSERTDKSSGDERDIYDAFHLPNYDRRQMGSVHAARAKLAGTPISLAPIRPNKRQTDMEGDDDPEEEGCSSVISNIPQKRENRMRELMHHFRVMAIPYFRETREGPCLFATLLVISLINAGIAVFYSYLFRDFGTALAEKDVATFYEVMSKFLLSMIVTLPLQISYRYIRVKLHIAWRKWLTKRVLKLYFTNKVYYGVERRAKSDGASARNYRDRKEEMDNPDQRIQEDVASFTGYSLNLFITVVNTILSLVSYSVILYTIMPELFIAIILFASIGTVLSVLIGKVLIKLNYESSQREADFRYSLVRIREYAESIAFYGGEVVEERETMIRFNRVIDNSTALNKAEVRLELFTTIYNHLVNILPTFVLANQYFLGLIRFGVIAQARGAFGHVLSDMSVVINQFSGLAGFMAGIDRLFLFMKTIQELDSDQLNDDATVMIIRESAIPKVSHGIALKECDTFAPNKSMPVLTIRNLRLRTPDNKRVLFKNLNLYHWQRACQAPGRGSLLRAMAGLWLNGDGDITRDRDVFFLPQRPYFAQELCVDQLLYPSAEPEDEYVISHYASRLSDDDLLNILISVDLPDLATRVGDGDPILGINTALDWSHTLSLGEQQRLAFGRLLVNRPRLVVMDESTSALDVVAERKMYKLLKERLVSPIGDPVTYVSVGHRPTVVPFHDLKLLLRDGSGYASFVSGEASSILDQRQC</sequence>
<evidence type="ECO:0000256" key="3">
    <source>
        <dbReference type="ARBA" id="ARBA00022692"/>
    </source>
</evidence>
<dbReference type="AlphaFoldDB" id="A0ABD3QKP3"/>
<dbReference type="SUPFAM" id="SSF90123">
    <property type="entry name" value="ABC transporter transmembrane region"/>
    <property type="match status" value="1"/>
</dbReference>
<keyword evidence="2" id="KW-0813">Transport</keyword>
<keyword evidence="4 7" id="KW-1133">Transmembrane helix</keyword>
<evidence type="ECO:0000313" key="10">
    <source>
        <dbReference type="EMBL" id="KAL3800416.1"/>
    </source>
</evidence>
<dbReference type="PROSITE" id="PS00211">
    <property type="entry name" value="ABC_TRANSPORTER_1"/>
    <property type="match status" value="1"/>
</dbReference>
<feature type="compositionally biased region" description="Acidic residues" evidence="6">
    <location>
        <begin position="197"/>
        <end position="207"/>
    </location>
</feature>
<dbReference type="InterPro" id="IPR011527">
    <property type="entry name" value="ABC1_TM_dom"/>
</dbReference>
<dbReference type="PROSITE" id="PS50929">
    <property type="entry name" value="ABC_TM1F"/>
    <property type="match status" value="1"/>
</dbReference>
<evidence type="ECO:0000256" key="1">
    <source>
        <dbReference type="ARBA" id="ARBA00008575"/>
    </source>
</evidence>
<feature type="transmembrane region" description="Helical" evidence="7">
    <location>
        <begin position="377"/>
        <end position="398"/>
    </location>
</feature>
<proteinExistence type="inferred from homology"/>
<reference evidence="10 11" key="1">
    <citation type="submission" date="2024-10" db="EMBL/GenBank/DDBJ databases">
        <title>Updated reference genomes for cyclostephanoid diatoms.</title>
        <authorList>
            <person name="Roberts W.R."/>
            <person name="Alverson A.J."/>
        </authorList>
    </citation>
    <scope>NUCLEOTIDE SEQUENCE [LARGE SCALE GENOMIC DNA]</scope>
    <source>
        <strain evidence="10 11">AJA276-08</strain>
    </source>
</reference>
<protein>
    <recommendedName>
        <fullName evidence="12">ABC transmembrane type-1 domain-containing protein</fullName>
    </recommendedName>
</protein>
<dbReference type="PROSITE" id="PS50893">
    <property type="entry name" value="ABC_TRANSPORTER_2"/>
    <property type="match status" value="1"/>
</dbReference>
<evidence type="ECO:0000256" key="4">
    <source>
        <dbReference type="ARBA" id="ARBA00022989"/>
    </source>
</evidence>
<keyword evidence="3 7" id="KW-0812">Transmembrane</keyword>
<evidence type="ECO:0000313" key="11">
    <source>
        <dbReference type="Proteomes" id="UP001530315"/>
    </source>
</evidence>
<dbReference type="Gene3D" id="3.40.50.300">
    <property type="entry name" value="P-loop containing nucleotide triphosphate hydrolases"/>
    <property type="match status" value="1"/>
</dbReference>
<evidence type="ECO:0000259" key="9">
    <source>
        <dbReference type="PROSITE" id="PS50929"/>
    </source>
</evidence>
<evidence type="ECO:0008006" key="12">
    <source>
        <dbReference type="Google" id="ProtNLM"/>
    </source>
</evidence>
<dbReference type="InterPro" id="IPR036640">
    <property type="entry name" value="ABC1_TM_sf"/>
</dbReference>
<keyword evidence="5 7" id="KW-0472">Membrane</keyword>
<gene>
    <name evidence="10" type="ORF">ACHAW5_009094</name>
</gene>
<dbReference type="InterPro" id="IPR050835">
    <property type="entry name" value="ABC_transporter_sub-D"/>
</dbReference>
<evidence type="ECO:0000256" key="6">
    <source>
        <dbReference type="SAM" id="MobiDB-lite"/>
    </source>
</evidence>
<dbReference type="PANTHER" id="PTHR11384">
    <property type="entry name" value="ATP-BINDING CASSETTE, SUB-FAMILY D MEMBER"/>
    <property type="match status" value="1"/>
</dbReference>
<evidence type="ECO:0000259" key="8">
    <source>
        <dbReference type="PROSITE" id="PS50893"/>
    </source>
</evidence>
<keyword evidence="11" id="KW-1185">Reference proteome</keyword>